<sequence>MARWIPAALEADRWETPTARTLVLSIPGWAGHRPGQHVDVRLTAEDGYTAERSYSIASASAPERLELTVQLAPGGEVSPYLVRDFAVGDQVEVRGPLGGWFVWDTAEPDPVVLIGGGSGVVPLTSMVRERRRTGSKALFRVLYSLRTPDDRYYRSELKPTTGPGVDVFLAYTRTAPEGSVRGAKRLSVADLNTHGFPAEFAPVCFVCGPTGFVETVADALVALGHDPRRIRTERYGSGGER</sequence>
<comment type="caution">
    <text evidence="5">The sequence shown here is derived from an EMBL/GenBank/DDBJ whole genome shotgun (WGS) entry which is preliminary data.</text>
</comment>
<dbReference type="Pfam" id="PF00175">
    <property type="entry name" value="NAD_binding_1"/>
    <property type="match status" value="1"/>
</dbReference>
<accession>A0A840WUE7</accession>
<dbReference type="InterPro" id="IPR001709">
    <property type="entry name" value="Flavoprot_Pyr_Nucl_cyt_Rdtase"/>
</dbReference>
<evidence type="ECO:0000256" key="2">
    <source>
        <dbReference type="ARBA" id="ARBA00022714"/>
    </source>
</evidence>
<evidence type="ECO:0000259" key="4">
    <source>
        <dbReference type="PROSITE" id="PS51384"/>
    </source>
</evidence>
<evidence type="ECO:0000256" key="1">
    <source>
        <dbReference type="ARBA" id="ARBA00001974"/>
    </source>
</evidence>
<dbReference type="InterPro" id="IPR017927">
    <property type="entry name" value="FAD-bd_FR_type"/>
</dbReference>
<keyword evidence="2" id="KW-0479">Metal-binding</keyword>
<dbReference type="Proteomes" id="UP000579647">
    <property type="component" value="Unassembled WGS sequence"/>
</dbReference>
<dbReference type="RefSeq" id="WP_184369595.1">
    <property type="nucleotide sequence ID" value="NZ_BAAAKM010000040.1"/>
</dbReference>
<dbReference type="GO" id="GO:0051537">
    <property type="term" value="F:2 iron, 2 sulfur cluster binding"/>
    <property type="evidence" value="ECO:0007669"/>
    <property type="project" value="UniProtKB-KW"/>
</dbReference>
<evidence type="ECO:0000313" key="6">
    <source>
        <dbReference type="Proteomes" id="UP000579647"/>
    </source>
</evidence>
<name>A0A840WUE7_9ACTN</name>
<dbReference type="SUPFAM" id="SSF52343">
    <property type="entry name" value="Ferredoxin reductase-like, C-terminal NADP-linked domain"/>
    <property type="match status" value="1"/>
</dbReference>
<dbReference type="InterPro" id="IPR001433">
    <property type="entry name" value="OxRdtase_FAD/NAD-bd"/>
</dbReference>
<dbReference type="InterPro" id="IPR017938">
    <property type="entry name" value="Riboflavin_synthase-like_b-brl"/>
</dbReference>
<dbReference type="PRINTS" id="PR00406">
    <property type="entry name" value="CYTB5RDTASE"/>
</dbReference>
<dbReference type="InterPro" id="IPR050415">
    <property type="entry name" value="MRET"/>
</dbReference>
<dbReference type="PANTHER" id="PTHR47354">
    <property type="entry name" value="NADH OXIDOREDUCTASE HCR"/>
    <property type="match status" value="1"/>
</dbReference>
<organism evidence="5 6">
    <name type="scientific">Nocardiopsis metallicus</name>
    <dbReference type="NCBI Taxonomy" id="179819"/>
    <lineage>
        <taxon>Bacteria</taxon>
        <taxon>Bacillati</taxon>
        <taxon>Actinomycetota</taxon>
        <taxon>Actinomycetes</taxon>
        <taxon>Streptosporangiales</taxon>
        <taxon>Nocardiopsidaceae</taxon>
        <taxon>Nocardiopsis</taxon>
    </lineage>
</organism>
<dbReference type="PANTHER" id="PTHR47354:SF5">
    <property type="entry name" value="PROTEIN RFBI"/>
    <property type="match status" value="1"/>
</dbReference>
<dbReference type="GO" id="GO:0016491">
    <property type="term" value="F:oxidoreductase activity"/>
    <property type="evidence" value="ECO:0007669"/>
    <property type="project" value="InterPro"/>
</dbReference>
<dbReference type="SUPFAM" id="SSF63380">
    <property type="entry name" value="Riboflavin synthase domain-like"/>
    <property type="match status" value="1"/>
</dbReference>
<dbReference type="CDD" id="cd06217">
    <property type="entry name" value="FNR_iron_sulfur_binding_3"/>
    <property type="match status" value="1"/>
</dbReference>
<gene>
    <name evidence="5" type="ORF">HNR07_006294</name>
</gene>
<keyword evidence="6" id="KW-1185">Reference proteome</keyword>
<comment type="cofactor">
    <cofactor evidence="1">
        <name>FAD</name>
        <dbReference type="ChEBI" id="CHEBI:57692"/>
    </cofactor>
</comment>
<evidence type="ECO:0000313" key="5">
    <source>
        <dbReference type="EMBL" id="MBB5495157.1"/>
    </source>
</evidence>
<keyword evidence="2" id="KW-0408">Iron</keyword>
<dbReference type="InterPro" id="IPR008333">
    <property type="entry name" value="Cbr1-like_FAD-bd_dom"/>
</dbReference>
<reference evidence="5 6" key="1">
    <citation type="submission" date="2020-08" db="EMBL/GenBank/DDBJ databases">
        <title>Sequencing the genomes of 1000 actinobacteria strains.</title>
        <authorList>
            <person name="Klenk H.-P."/>
        </authorList>
    </citation>
    <scope>NUCLEOTIDE SEQUENCE [LARGE SCALE GENOMIC DNA]</scope>
    <source>
        <strain evidence="5 6">DSM 44598</strain>
    </source>
</reference>
<dbReference type="EMBL" id="JACHDO010000001">
    <property type="protein sequence ID" value="MBB5495157.1"/>
    <property type="molecule type" value="Genomic_DNA"/>
</dbReference>
<dbReference type="PROSITE" id="PS51384">
    <property type="entry name" value="FAD_FR"/>
    <property type="match status" value="1"/>
</dbReference>
<dbReference type="Gene3D" id="3.40.50.80">
    <property type="entry name" value="Nucleotide-binding domain of ferredoxin-NADP reductase (FNR) module"/>
    <property type="match status" value="1"/>
</dbReference>
<feature type="domain" description="FAD-binding FR-type" evidence="4">
    <location>
        <begin position="2"/>
        <end position="103"/>
    </location>
</feature>
<dbReference type="Pfam" id="PF00970">
    <property type="entry name" value="FAD_binding_6"/>
    <property type="match status" value="1"/>
</dbReference>
<protein>
    <submittedName>
        <fullName evidence="5">Ferredoxin-NADP reductase</fullName>
    </submittedName>
</protein>
<keyword evidence="2" id="KW-0001">2Fe-2S</keyword>
<dbReference type="Gene3D" id="2.40.30.10">
    <property type="entry name" value="Translation factors"/>
    <property type="match status" value="1"/>
</dbReference>
<proteinExistence type="predicted"/>
<evidence type="ECO:0000256" key="3">
    <source>
        <dbReference type="ARBA" id="ARBA00023014"/>
    </source>
</evidence>
<dbReference type="AlphaFoldDB" id="A0A840WUE7"/>
<dbReference type="InterPro" id="IPR039261">
    <property type="entry name" value="FNR_nucleotide-bd"/>
</dbReference>
<dbReference type="PRINTS" id="PR00371">
    <property type="entry name" value="FPNCR"/>
</dbReference>
<keyword evidence="3" id="KW-0411">Iron-sulfur</keyword>